<dbReference type="EMBL" id="KU377538">
    <property type="protein sequence ID" value="ANS70984.1"/>
    <property type="molecule type" value="Genomic_DNA"/>
</dbReference>
<reference evidence="1" key="1">
    <citation type="journal article" date="2016" name="J. Invertebr. Pathol.">
        <title>An alphabaculovirus isolated from dead Lymantria dispar larvae shows high genetic similarity to baculovirus previously isolated from Lymantria monacha - An example of adaptation to a new host.</title>
        <authorList>
            <person name="Rabalski L."/>
            <person name="Krejmer-Rabalska M."/>
            <person name="Skrzecz I."/>
            <person name="Wasag B."/>
            <person name="Szewczyk B."/>
        </authorList>
    </citation>
    <scope>NUCLEOTIDE SEQUENCE</scope>
    <source>
        <strain evidence="1">BNP</strain>
    </source>
</reference>
<name>A0A1B1MQW3_NPVLD</name>
<protein>
    <submittedName>
        <fullName evidence="1">Helicase</fullName>
    </submittedName>
</protein>
<dbReference type="GO" id="GO:0003678">
    <property type="term" value="F:DNA helicase activity"/>
    <property type="evidence" value="ECO:0007669"/>
    <property type="project" value="InterPro"/>
</dbReference>
<dbReference type="GO" id="GO:0019079">
    <property type="term" value="P:viral genome replication"/>
    <property type="evidence" value="ECO:0007669"/>
    <property type="project" value="InterPro"/>
</dbReference>
<keyword evidence="1" id="KW-0378">Hydrolase</keyword>
<dbReference type="Pfam" id="PF04735">
    <property type="entry name" value="Baculo_helicase"/>
    <property type="match status" value="2"/>
</dbReference>
<proteinExistence type="predicted"/>
<keyword evidence="1" id="KW-0547">Nucleotide-binding</keyword>
<accession>A0A1B1MQW3</accession>
<keyword evidence="1" id="KW-0067">ATP-binding</keyword>
<organismHost>
    <name type="scientific">Lepidoptera</name>
    <name type="common">moths &amp; butterflies</name>
    <dbReference type="NCBI Taxonomy" id="7088"/>
</organismHost>
<evidence type="ECO:0000313" key="1">
    <source>
        <dbReference type="EMBL" id="ANS70984.1"/>
    </source>
</evidence>
<keyword evidence="1" id="KW-0347">Helicase</keyword>
<dbReference type="InterPro" id="IPR006824">
    <property type="entry name" value="DNA_helicase_Baculovir"/>
</dbReference>
<sequence length="1248" mass="145226">MAATAINVDQIFDNIFFSSSSAAAAAASSSANKCTALEDFEAVDNIILKNNCTNKKHVIKFYDNFQKLLDALTDDRTGRSILAPRRRECFADHGRPVEPHDWAVQGNSFVLIVKPFIERRHYNMIKDDVNFNRFLNSNRQDVGNQSEIAGDYVYWPNISTTYFGWRLYIKMRFDIDVGDSVPLTHHRRLGNVNLFDVYPDFFLNIEMSLTCGARKLFVNGRTEFTELHDNLFLVKMADDSTGVCQINDQLVYSNKNFFNYIRDDINLVECVTAPKYQNLISVNLKFLRQFGDTQVDNKLLDFDKLKITKNITASSENVDDIKTHIEKCVNAIEAHMVNLLAKLDIADGNVLQNYIRDSNFVNFDYIIVVVWRLLVKNQEFEYAETDIRLYLDLLCEILFKKNPSPARDEIDANDYDKEEDYNDEPFSFEKNCEYEKAVKRCEPYCKLMPKIFMRFCNHWTLFLEENTLESLACYFAIHYMIYYKNLKDEIVDEAERWNYTFENAINCGVSPDVLAKGFLKKITSANACLIFNGKHYTAVKKDDDLFKLTEKQTAIAMSSIKFNSWKYLYFTEEGVYNLIINDFHSPTPFILGNTLLNSLTKKNENVYLPESTLNYMLEMGRHERDIYQIYHVAKIVRDIRASKMNMSIFMSFDNCARCKTNEQSRLNELFREVWNYDERELVIMGLFLNSKKMTDLINNSRCVECQESVVSSDCACVHDMRIDTKAFRLALMAETFLCSRALRELIWSLIYNSSIYSRVLAVSAIEQGFGEAVAQNAAFVHQHRSKIIKHMHDLFENIDFIETIMARMLTPETFIASIKDFLKSDREEKAADSATPPPVSAFGEPEDKNLMSKFYQDYTHILSFLKKWNIWWDKLVVARHDDDLHSWLVRFYMRIVMSKVDLSKYSHVFVRKVVTGYLYFRNFTNHNFTNSLVMMHFDAGLAIPGDYEKLANYIIGEANAGKSSNNELMENIFVVHKRDADNYTLSKKETDEMEANKLISQLYVINEMKECSDSFFKNSADSTKSNAVCRKYQGSQKYEANYKLQIVNNKPLFIVGYDKAVRNRFAVVYIDHVFEENLPFSGSVFSHIKTKRYPLEKSYYEGLVTPVRLFLAHILMYRRNPRDGYVPYRMLIKNDPVHNHNLTCLDIHNSPVSALIYVLRARFVLGRPALDENKVEKLIELAAPHLETMIHEAFKSKRYSGHARVNQLCVDFKKRFKKCYKTEQKIFVNLDMAITKEDFNLTIPAFKS</sequence>
<organism evidence="1">
    <name type="scientific">Lymantria dispar multicapsid nuclear polyhedrosis virus</name>
    <name type="common">LdMNPV</name>
    <dbReference type="NCBI Taxonomy" id="10449"/>
    <lineage>
        <taxon>Viruses</taxon>
        <taxon>Viruses incertae sedis</taxon>
        <taxon>Naldaviricetes</taxon>
        <taxon>Lefavirales</taxon>
        <taxon>Baculoviridae</taxon>
        <taxon>Alphabaculovirus</taxon>
        <taxon>Alphabaculovirus lydisparis</taxon>
    </lineage>
</organism>